<evidence type="ECO:0000259" key="5">
    <source>
        <dbReference type="PROSITE" id="PS50977"/>
    </source>
</evidence>
<dbReference type="PANTHER" id="PTHR30055:SF225">
    <property type="entry name" value="TRANSCRIPTIONAL REGULATORY PROTEIN-RELATED"/>
    <property type="match status" value="1"/>
</dbReference>
<dbReference type="RefSeq" id="WP_378199265.1">
    <property type="nucleotide sequence ID" value="NZ_JBHLZP010000063.1"/>
</dbReference>
<organism evidence="6 7">
    <name type="scientific">Actinoallomurus acaciae</name>
    <dbReference type="NCBI Taxonomy" id="502577"/>
    <lineage>
        <taxon>Bacteria</taxon>
        <taxon>Bacillati</taxon>
        <taxon>Actinomycetota</taxon>
        <taxon>Actinomycetes</taxon>
        <taxon>Streptosporangiales</taxon>
        <taxon>Thermomonosporaceae</taxon>
        <taxon>Actinoallomurus</taxon>
    </lineage>
</organism>
<dbReference type="PANTHER" id="PTHR30055">
    <property type="entry name" value="HTH-TYPE TRANSCRIPTIONAL REGULATOR RUTR"/>
    <property type="match status" value="1"/>
</dbReference>
<evidence type="ECO:0000256" key="2">
    <source>
        <dbReference type="ARBA" id="ARBA00023125"/>
    </source>
</evidence>
<dbReference type="InterPro" id="IPR050109">
    <property type="entry name" value="HTH-type_TetR-like_transc_reg"/>
</dbReference>
<gene>
    <name evidence="6" type="ORF">ACFFNX_11580</name>
</gene>
<name>A0ABV5YCR8_9ACTN</name>
<dbReference type="InterPro" id="IPR036271">
    <property type="entry name" value="Tet_transcr_reg_TetR-rel_C_sf"/>
</dbReference>
<feature type="DNA-binding region" description="H-T-H motif" evidence="4">
    <location>
        <begin position="37"/>
        <end position="56"/>
    </location>
</feature>
<protein>
    <submittedName>
        <fullName evidence="6">TetR/AcrR family transcriptional regulator</fullName>
    </submittedName>
</protein>
<feature type="domain" description="HTH tetR-type" evidence="5">
    <location>
        <begin position="14"/>
        <end position="74"/>
    </location>
</feature>
<comment type="caution">
    <text evidence="6">The sequence shown here is derived from an EMBL/GenBank/DDBJ whole genome shotgun (WGS) entry which is preliminary data.</text>
</comment>
<dbReference type="Gene3D" id="1.10.357.10">
    <property type="entry name" value="Tetracycline Repressor, domain 2"/>
    <property type="match status" value="1"/>
</dbReference>
<evidence type="ECO:0000313" key="6">
    <source>
        <dbReference type="EMBL" id="MFB9832825.1"/>
    </source>
</evidence>
<dbReference type="InterPro" id="IPR011075">
    <property type="entry name" value="TetR_C"/>
</dbReference>
<dbReference type="SUPFAM" id="SSF46689">
    <property type="entry name" value="Homeodomain-like"/>
    <property type="match status" value="1"/>
</dbReference>
<dbReference type="Proteomes" id="UP001589627">
    <property type="component" value="Unassembled WGS sequence"/>
</dbReference>
<keyword evidence="7" id="KW-1185">Reference proteome</keyword>
<dbReference type="InterPro" id="IPR009057">
    <property type="entry name" value="Homeodomain-like_sf"/>
</dbReference>
<dbReference type="Pfam" id="PF16859">
    <property type="entry name" value="TetR_C_11"/>
    <property type="match status" value="1"/>
</dbReference>
<keyword evidence="2 4" id="KW-0238">DNA-binding</keyword>
<dbReference type="Pfam" id="PF00440">
    <property type="entry name" value="TetR_N"/>
    <property type="match status" value="1"/>
</dbReference>
<dbReference type="Gene3D" id="1.10.10.60">
    <property type="entry name" value="Homeodomain-like"/>
    <property type="match status" value="1"/>
</dbReference>
<keyword evidence="3" id="KW-0804">Transcription</keyword>
<dbReference type="EMBL" id="JBHLZP010000063">
    <property type="protein sequence ID" value="MFB9832825.1"/>
    <property type="molecule type" value="Genomic_DNA"/>
</dbReference>
<evidence type="ECO:0000256" key="3">
    <source>
        <dbReference type="ARBA" id="ARBA00023163"/>
    </source>
</evidence>
<evidence type="ECO:0000256" key="4">
    <source>
        <dbReference type="PROSITE-ProRule" id="PRU00335"/>
    </source>
</evidence>
<proteinExistence type="predicted"/>
<dbReference type="PROSITE" id="PS50977">
    <property type="entry name" value="HTH_TETR_2"/>
    <property type="match status" value="1"/>
</dbReference>
<keyword evidence="1" id="KW-0805">Transcription regulation</keyword>
<sequence length="198" mass="21446">MEHRPRAGATRRGRVPDQVVHRAVLEELLSVGYAGLTLDRVAQRAGTARATLYRRWPDKRRLIADAVAGALPPLEAPPDTGDVREDLLICFERMHDLLGAAGRLAVQAVGAELHDATGNAFTDLVREQVLEPRVQAILDVLLRGAARGQIRTEAAVPVLARTGPALLLQHLLMYGRPPHRALIEEVVDRVILPAAGAG</sequence>
<evidence type="ECO:0000313" key="7">
    <source>
        <dbReference type="Proteomes" id="UP001589627"/>
    </source>
</evidence>
<evidence type="ECO:0000256" key="1">
    <source>
        <dbReference type="ARBA" id="ARBA00023015"/>
    </source>
</evidence>
<dbReference type="InterPro" id="IPR001647">
    <property type="entry name" value="HTH_TetR"/>
</dbReference>
<dbReference type="SUPFAM" id="SSF48498">
    <property type="entry name" value="Tetracyclin repressor-like, C-terminal domain"/>
    <property type="match status" value="1"/>
</dbReference>
<accession>A0ABV5YCR8</accession>
<reference evidence="6 7" key="1">
    <citation type="submission" date="2024-09" db="EMBL/GenBank/DDBJ databases">
        <authorList>
            <person name="Sun Q."/>
            <person name="Mori K."/>
        </authorList>
    </citation>
    <scope>NUCLEOTIDE SEQUENCE [LARGE SCALE GENOMIC DNA]</scope>
    <source>
        <strain evidence="6 7">TBRC 0563</strain>
    </source>
</reference>